<organism evidence="2 3">
    <name type="scientific">Muraenolepis orangiensis</name>
    <name type="common">Patagonian moray cod</name>
    <dbReference type="NCBI Taxonomy" id="630683"/>
    <lineage>
        <taxon>Eukaryota</taxon>
        <taxon>Metazoa</taxon>
        <taxon>Chordata</taxon>
        <taxon>Craniata</taxon>
        <taxon>Vertebrata</taxon>
        <taxon>Euteleostomi</taxon>
        <taxon>Actinopterygii</taxon>
        <taxon>Neopterygii</taxon>
        <taxon>Teleostei</taxon>
        <taxon>Neoteleostei</taxon>
        <taxon>Acanthomorphata</taxon>
        <taxon>Zeiogadaria</taxon>
        <taxon>Gadariae</taxon>
        <taxon>Gadiformes</taxon>
        <taxon>Muraenolepidoidei</taxon>
        <taxon>Muraenolepididae</taxon>
        <taxon>Muraenolepis</taxon>
    </lineage>
</organism>
<gene>
    <name evidence="2" type="ORF">NHX12_032657</name>
</gene>
<protein>
    <submittedName>
        <fullName evidence="2">Uncharacterized protein</fullName>
    </submittedName>
</protein>
<name>A0A9Q0IKU3_9TELE</name>
<accession>A0A9Q0IKU3</accession>
<dbReference type="Proteomes" id="UP001148018">
    <property type="component" value="Unassembled WGS sequence"/>
</dbReference>
<feature type="region of interest" description="Disordered" evidence="1">
    <location>
        <begin position="1"/>
        <end position="53"/>
    </location>
</feature>
<comment type="caution">
    <text evidence="2">The sequence shown here is derived from an EMBL/GenBank/DDBJ whole genome shotgun (WGS) entry which is preliminary data.</text>
</comment>
<reference evidence="2" key="1">
    <citation type="submission" date="2022-07" db="EMBL/GenBank/DDBJ databases">
        <title>Chromosome-level genome of Muraenolepis orangiensis.</title>
        <authorList>
            <person name="Kim J."/>
        </authorList>
    </citation>
    <scope>NUCLEOTIDE SEQUENCE</scope>
    <source>
        <strain evidence="2">KU_S4_2022</strain>
        <tissue evidence="2">Muscle</tissue>
    </source>
</reference>
<feature type="non-terminal residue" evidence="2">
    <location>
        <position position="53"/>
    </location>
</feature>
<evidence type="ECO:0000256" key="1">
    <source>
        <dbReference type="SAM" id="MobiDB-lite"/>
    </source>
</evidence>
<keyword evidence="3" id="KW-1185">Reference proteome</keyword>
<dbReference type="EMBL" id="JANIIK010000047">
    <property type="protein sequence ID" value="KAJ3601690.1"/>
    <property type="molecule type" value="Genomic_DNA"/>
</dbReference>
<sequence length="53" mass="5952">MNGSHEPQGVLSIPEIYGHQKESKARRMTSLSALHTDRPSPPPVACRTALWRR</sequence>
<proteinExistence type="predicted"/>
<dbReference type="AlphaFoldDB" id="A0A9Q0IKU3"/>
<evidence type="ECO:0000313" key="2">
    <source>
        <dbReference type="EMBL" id="KAJ3601690.1"/>
    </source>
</evidence>
<evidence type="ECO:0000313" key="3">
    <source>
        <dbReference type="Proteomes" id="UP001148018"/>
    </source>
</evidence>